<dbReference type="AlphaFoldDB" id="A0ABD0V518"/>
<keyword evidence="3" id="KW-1185">Reference proteome</keyword>
<dbReference type="Gene3D" id="2.60.120.590">
    <property type="entry name" value="Alpha-ketoglutarate-dependent dioxygenase AlkB-like"/>
    <property type="match status" value="1"/>
</dbReference>
<evidence type="ECO:0000256" key="1">
    <source>
        <dbReference type="ARBA" id="ARBA00007879"/>
    </source>
</evidence>
<dbReference type="Proteomes" id="UP001552299">
    <property type="component" value="Unassembled WGS sequence"/>
</dbReference>
<comment type="caution">
    <text evidence="2">The sequence shown here is derived from an EMBL/GenBank/DDBJ whole genome shotgun (WGS) entry which is preliminary data.</text>
</comment>
<evidence type="ECO:0000313" key="3">
    <source>
        <dbReference type="Proteomes" id="UP001552299"/>
    </source>
</evidence>
<proteinExistence type="inferred from homology"/>
<dbReference type="EMBL" id="JANQDX010000008">
    <property type="protein sequence ID" value="KAL0920011.1"/>
    <property type="molecule type" value="Genomic_DNA"/>
</dbReference>
<name>A0ABD0V518_DENTH</name>
<protein>
    <submittedName>
        <fullName evidence="2">Uncharacterized protein</fullName>
    </submittedName>
</protein>
<gene>
    <name evidence="2" type="ORF">M5K25_009111</name>
</gene>
<sequence length="62" mass="7475">MKKDYVCIKRINRRLVNILDGLELHVGVFNSLEQKEIVQFIYDLQQRRKNELGEHTYSEPKK</sequence>
<accession>A0ABD0V518</accession>
<dbReference type="PANTHER" id="PTHR31447">
    <property type="entry name" value="HYDROXYPROLINE-RICH GLYCOPROTEIN FAMILY PROTEIN-RELATED"/>
    <property type="match status" value="1"/>
</dbReference>
<reference evidence="2 3" key="1">
    <citation type="journal article" date="2024" name="Plant Biotechnol. J.">
        <title>Dendrobium thyrsiflorum genome and its molecular insights into genes involved in important horticultural traits.</title>
        <authorList>
            <person name="Chen B."/>
            <person name="Wang J.Y."/>
            <person name="Zheng P.J."/>
            <person name="Li K.L."/>
            <person name="Liang Y.M."/>
            <person name="Chen X.F."/>
            <person name="Zhang C."/>
            <person name="Zhao X."/>
            <person name="He X."/>
            <person name="Zhang G.Q."/>
            <person name="Liu Z.J."/>
            <person name="Xu Q."/>
        </authorList>
    </citation>
    <scope>NUCLEOTIDE SEQUENCE [LARGE SCALE GENOMIC DNA]</scope>
    <source>
        <strain evidence="2">GZMU011</strain>
    </source>
</reference>
<dbReference type="InterPro" id="IPR037151">
    <property type="entry name" value="AlkB-like_sf"/>
</dbReference>
<dbReference type="InterPro" id="IPR044842">
    <property type="entry name" value="ALKBH9B/ALKBH10B-like"/>
</dbReference>
<dbReference type="PANTHER" id="PTHR31447:SF1">
    <property type="entry name" value="OS06G0138200 PROTEIN"/>
    <property type="match status" value="1"/>
</dbReference>
<comment type="similarity">
    <text evidence="1">Belongs to the alkB family.</text>
</comment>
<organism evidence="2 3">
    <name type="scientific">Dendrobium thyrsiflorum</name>
    <name type="common">Pinecone-like raceme dendrobium</name>
    <name type="synonym">Orchid</name>
    <dbReference type="NCBI Taxonomy" id="117978"/>
    <lineage>
        <taxon>Eukaryota</taxon>
        <taxon>Viridiplantae</taxon>
        <taxon>Streptophyta</taxon>
        <taxon>Embryophyta</taxon>
        <taxon>Tracheophyta</taxon>
        <taxon>Spermatophyta</taxon>
        <taxon>Magnoliopsida</taxon>
        <taxon>Liliopsida</taxon>
        <taxon>Asparagales</taxon>
        <taxon>Orchidaceae</taxon>
        <taxon>Epidendroideae</taxon>
        <taxon>Malaxideae</taxon>
        <taxon>Dendrobiinae</taxon>
        <taxon>Dendrobium</taxon>
    </lineage>
</organism>
<evidence type="ECO:0000313" key="2">
    <source>
        <dbReference type="EMBL" id="KAL0920011.1"/>
    </source>
</evidence>